<dbReference type="PANTHER" id="PTHR32196:SF71">
    <property type="entry name" value="AUTOINDUCER 2 IMPORT SYSTEM PERMEASE PROTEIN LSRD"/>
    <property type="match status" value="1"/>
</dbReference>
<feature type="transmembrane region" description="Helical" evidence="10">
    <location>
        <begin position="52"/>
        <end position="71"/>
    </location>
</feature>
<evidence type="ECO:0000256" key="4">
    <source>
        <dbReference type="ARBA" id="ARBA00022519"/>
    </source>
</evidence>
<evidence type="ECO:0000256" key="10">
    <source>
        <dbReference type="SAM" id="Phobius"/>
    </source>
</evidence>
<dbReference type="CDD" id="cd06579">
    <property type="entry name" value="TM_PBP1_transp_AraH_like"/>
    <property type="match status" value="1"/>
</dbReference>
<keyword evidence="6 10" id="KW-1133">Transmembrane helix</keyword>
<dbReference type="GO" id="GO:0022857">
    <property type="term" value="F:transmembrane transporter activity"/>
    <property type="evidence" value="ECO:0007669"/>
    <property type="project" value="InterPro"/>
</dbReference>
<dbReference type="EMBL" id="BMNA01000013">
    <property type="protein sequence ID" value="GGM14631.1"/>
    <property type="molecule type" value="Genomic_DNA"/>
</dbReference>
<keyword evidence="12" id="KW-1185">Reference proteome</keyword>
<gene>
    <name evidence="11" type="ORF">GCM10011594_38320</name>
</gene>
<sequence>MSTARSRGRGTRHRVLRVLAAGEAGVILALVILCVTFQLIQPAFGSAADVRAILSALSYLGIISVGQIILLIGGEFDLSVGSTAGLSAIVAADLMAHHDIPVAVAVLGGLLVGALIGLVNGVVVVRLRIPAFIATLGMLFVAQGATQVITDGQPIYPLPQVVSDIGQATPLFGLGWSFAFFVVVAILGDLFLRVTVPGRTMYAVGGNPVVARLSGVRVERYKIGAFVLSGTLAAAGGLFLMGNLGSGTTSIGQGWELLVIAGVVVGGVSLFGGVGSVVGGAVGMLLLQVVQSGLVVVGISPNWQTIAVGSIMVLAVGLDVWRRRLPDTEPTEQPTATAAASAPAPEAADRAATGET</sequence>
<evidence type="ECO:0000313" key="11">
    <source>
        <dbReference type="EMBL" id="GGM14631.1"/>
    </source>
</evidence>
<feature type="transmembrane region" description="Helical" evidence="10">
    <location>
        <begin position="131"/>
        <end position="150"/>
    </location>
</feature>
<feature type="transmembrane region" description="Helical" evidence="10">
    <location>
        <begin position="257"/>
        <end position="287"/>
    </location>
</feature>
<reference evidence="11" key="1">
    <citation type="journal article" date="2014" name="Int. J. Syst. Evol. Microbiol.">
        <title>Complete genome sequence of Corynebacterium casei LMG S-19264T (=DSM 44701T), isolated from a smear-ripened cheese.</title>
        <authorList>
            <consortium name="US DOE Joint Genome Institute (JGI-PGF)"/>
            <person name="Walter F."/>
            <person name="Albersmeier A."/>
            <person name="Kalinowski J."/>
            <person name="Ruckert C."/>
        </authorList>
    </citation>
    <scope>NUCLEOTIDE SEQUENCE</scope>
    <source>
        <strain evidence="11">CGMCC 4.7308</strain>
    </source>
</reference>
<dbReference type="PANTHER" id="PTHR32196">
    <property type="entry name" value="ABC TRANSPORTER PERMEASE PROTEIN YPHD-RELATED-RELATED"/>
    <property type="match status" value="1"/>
</dbReference>
<evidence type="ECO:0000256" key="2">
    <source>
        <dbReference type="ARBA" id="ARBA00022448"/>
    </source>
</evidence>
<dbReference type="RefSeq" id="WP_188944409.1">
    <property type="nucleotide sequence ID" value="NZ_BMNA01000013.1"/>
</dbReference>
<dbReference type="InterPro" id="IPR001851">
    <property type="entry name" value="ABC_transp_permease"/>
</dbReference>
<proteinExistence type="predicted"/>
<accession>A0A917T8Q0</accession>
<organism evidence="11 12">
    <name type="scientific">Nakamurella endophytica</name>
    <dbReference type="NCBI Taxonomy" id="1748367"/>
    <lineage>
        <taxon>Bacteria</taxon>
        <taxon>Bacillati</taxon>
        <taxon>Actinomycetota</taxon>
        <taxon>Actinomycetes</taxon>
        <taxon>Nakamurellales</taxon>
        <taxon>Nakamurellaceae</taxon>
        <taxon>Nakamurella</taxon>
    </lineage>
</organism>
<feature type="transmembrane region" description="Helical" evidence="10">
    <location>
        <begin position="223"/>
        <end position="245"/>
    </location>
</feature>
<feature type="transmembrane region" description="Helical" evidence="10">
    <location>
        <begin position="294"/>
        <end position="318"/>
    </location>
</feature>
<feature type="transmembrane region" description="Helical" evidence="10">
    <location>
        <begin position="170"/>
        <end position="192"/>
    </location>
</feature>
<evidence type="ECO:0000256" key="3">
    <source>
        <dbReference type="ARBA" id="ARBA00022475"/>
    </source>
</evidence>
<dbReference type="GO" id="GO:0005886">
    <property type="term" value="C:plasma membrane"/>
    <property type="evidence" value="ECO:0007669"/>
    <property type="project" value="UniProtKB-SubCell"/>
</dbReference>
<keyword evidence="7 10" id="KW-0472">Membrane</keyword>
<feature type="compositionally biased region" description="Low complexity" evidence="9">
    <location>
        <begin position="331"/>
        <end position="356"/>
    </location>
</feature>
<feature type="region of interest" description="Disordered" evidence="9">
    <location>
        <begin position="328"/>
        <end position="356"/>
    </location>
</feature>
<dbReference type="Proteomes" id="UP000655208">
    <property type="component" value="Unassembled WGS sequence"/>
</dbReference>
<feature type="transmembrane region" description="Helical" evidence="10">
    <location>
        <begin position="15"/>
        <end position="40"/>
    </location>
</feature>
<evidence type="ECO:0000256" key="8">
    <source>
        <dbReference type="ARBA" id="ARBA00039381"/>
    </source>
</evidence>
<protein>
    <recommendedName>
        <fullName evidence="8">Autoinducer 2 import system permease protein LsrD</fullName>
    </recommendedName>
</protein>
<dbReference type="AlphaFoldDB" id="A0A917T8Q0"/>
<evidence type="ECO:0000256" key="1">
    <source>
        <dbReference type="ARBA" id="ARBA00004651"/>
    </source>
</evidence>
<evidence type="ECO:0000256" key="6">
    <source>
        <dbReference type="ARBA" id="ARBA00022989"/>
    </source>
</evidence>
<name>A0A917T8Q0_9ACTN</name>
<reference evidence="11" key="2">
    <citation type="submission" date="2020-09" db="EMBL/GenBank/DDBJ databases">
        <authorList>
            <person name="Sun Q."/>
            <person name="Zhou Y."/>
        </authorList>
    </citation>
    <scope>NUCLEOTIDE SEQUENCE</scope>
    <source>
        <strain evidence="11">CGMCC 4.7308</strain>
    </source>
</reference>
<evidence type="ECO:0000256" key="7">
    <source>
        <dbReference type="ARBA" id="ARBA00023136"/>
    </source>
</evidence>
<keyword evidence="3" id="KW-1003">Cell membrane</keyword>
<keyword evidence="2" id="KW-0813">Transport</keyword>
<feature type="transmembrane region" description="Helical" evidence="10">
    <location>
        <begin position="102"/>
        <end position="124"/>
    </location>
</feature>
<keyword evidence="4" id="KW-0997">Cell inner membrane</keyword>
<comment type="caution">
    <text evidence="11">The sequence shown here is derived from an EMBL/GenBank/DDBJ whole genome shotgun (WGS) entry which is preliminary data.</text>
</comment>
<evidence type="ECO:0000256" key="5">
    <source>
        <dbReference type="ARBA" id="ARBA00022692"/>
    </source>
</evidence>
<evidence type="ECO:0000256" key="9">
    <source>
        <dbReference type="SAM" id="MobiDB-lite"/>
    </source>
</evidence>
<keyword evidence="5 10" id="KW-0812">Transmembrane</keyword>
<dbReference type="Pfam" id="PF02653">
    <property type="entry name" value="BPD_transp_2"/>
    <property type="match status" value="1"/>
</dbReference>
<evidence type="ECO:0000313" key="12">
    <source>
        <dbReference type="Proteomes" id="UP000655208"/>
    </source>
</evidence>
<comment type="subcellular location">
    <subcellularLocation>
        <location evidence="1">Cell membrane</location>
        <topology evidence="1">Multi-pass membrane protein</topology>
    </subcellularLocation>
</comment>